<gene>
    <name evidence="5" type="ORF">H4W81_002023</name>
</gene>
<keyword evidence="1" id="KW-0328">Glycosyltransferase</keyword>
<dbReference type="InterPro" id="IPR028098">
    <property type="entry name" value="Glyco_trans_4-like_N"/>
</dbReference>
<dbReference type="InterPro" id="IPR050194">
    <property type="entry name" value="Glycosyltransferase_grp1"/>
</dbReference>
<evidence type="ECO:0000256" key="1">
    <source>
        <dbReference type="ARBA" id="ARBA00022676"/>
    </source>
</evidence>
<dbReference type="Pfam" id="PF13439">
    <property type="entry name" value="Glyco_transf_4"/>
    <property type="match status" value="1"/>
</dbReference>
<dbReference type="RefSeq" id="WP_192774549.1">
    <property type="nucleotide sequence ID" value="NZ_BAAASY010000001.1"/>
</dbReference>
<evidence type="ECO:0000313" key="6">
    <source>
        <dbReference type="Proteomes" id="UP000661607"/>
    </source>
</evidence>
<evidence type="ECO:0000256" key="2">
    <source>
        <dbReference type="ARBA" id="ARBA00022679"/>
    </source>
</evidence>
<dbReference type="InterPro" id="IPR001296">
    <property type="entry name" value="Glyco_trans_1"/>
</dbReference>
<dbReference type="EMBL" id="JADBEF010000001">
    <property type="protein sequence ID" value="MBE1559244.1"/>
    <property type="molecule type" value="Genomic_DNA"/>
</dbReference>
<dbReference type="CDD" id="cd03802">
    <property type="entry name" value="GT4_AviGT4-like"/>
    <property type="match status" value="1"/>
</dbReference>
<dbReference type="Gene3D" id="3.40.50.2000">
    <property type="entry name" value="Glycogen Phosphorylase B"/>
    <property type="match status" value="2"/>
</dbReference>
<protein>
    <submittedName>
        <fullName evidence="5">Glycosyltransferase involved in cell wall biosynthesis</fullName>
    </submittedName>
</protein>
<dbReference type="Proteomes" id="UP000661607">
    <property type="component" value="Unassembled WGS sequence"/>
</dbReference>
<organism evidence="5 6">
    <name type="scientific">Nonomuraea africana</name>
    <dbReference type="NCBI Taxonomy" id="46171"/>
    <lineage>
        <taxon>Bacteria</taxon>
        <taxon>Bacillati</taxon>
        <taxon>Actinomycetota</taxon>
        <taxon>Actinomycetes</taxon>
        <taxon>Streptosporangiales</taxon>
        <taxon>Streptosporangiaceae</taxon>
        <taxon>Nonomuraea</taxon>
    </lineage>
</organism>
<feature type="domain" description="Glycosyl transferase family 1" evidence="3">
    <location>
        <begin position="187"/>
        <end position="324"/>
    </location>
</feature>
<accession>A0ABR9KB53</accession>
<name>A0ABR9KB53_9ACTN</name>
<evidence type="ECO:0000259" key="4">
    <source>
        <dbReference type="Pfam" id="PF13439"/>
    </source>
</evidence>
<sequence>MDSLVDLPPLHLRWRAGRMEGLRIAMVAPPWHDVPPKGYGGIEAVLADLITGLARRGHDVMLIGAGHSVVPGRFLQTYERAPSERIGEPLPEMVHAARTHRLICGLDVDIVHDHSLAGPLCAAAHGVPTVVTCHGPSDGDFGDYYRALGEEVSLVAISDNQRALAPYLNWVGTVHNGLDAATFPFRDRKEEWVLWLGRFHLDKGAHLAIDAARAAGRRIVLAGKLTEALERAYFEEYVRPRLGPDATYVGEADATRKRELLAAARCLVFPIQWEEPFGMVMIEAMACGTPVVAIGRGAVPEVVCDGVTGFVCKTTEELPAAIEAAGTLDPRACRQSVERDFDLGVMARGYERVYHRILPPPASVPAENRHRHRF</sequence>
<evidence type="ECO:0000313" key="5">
    <source>
        <dbReference type="EMBL" id="MBE1559244.1"/>
    </source>
</evidence>
<keyword evidence="2" id="KW-0808">Transferase</keyword>
<keyword evidence="6" id="KW-1185">Reference proteome</keyword>
<feature type="domain" description="Glycosyltransferase subfamily 4-like N-terminal" evidence="4">
    <location>
        <begin position="39"/>
        <end position="150"/>
    </location>
</feature>
<proteinExistence type="predicted"/>
<reference evidence="5 6" key="1">
    <citation type="submission" date="2020-10" db="EMBL/GenBank/DDBJ databases">
        <title>Sequencing the genomes of 1000 actinobacteria strains.</title>
        <authorList>
            <person name="Klenk H.-P."/>
        </authorList>
    </citation>
    <scope>NUCLEOTIDE SEQUENCE [LARGE SCALE GENOMIC DNA]</scope>
    <source>
        <strain evidence="5 6">DSM 43748</strain>
    </source>
</reference>
<dbReference type="PANTHER" id="PTHR45947">
    <property type="entry name" value="SULFOQUINOVOSYL TRANSFERASE SQD2"/>
    <property type="match status" value="1"/>
</dbReference>
<comment type="caution">
    <text evidence="5">The sequence shown here is derived from an EMBL/GenBank/DDBJ whole genome shotgun (WGS) entry which is preliminary data.</text>
</comment>
<dbReference type="Pfam" id="PF00534">
    <property type="entry name" value="Glycos_transf_1"/>
    <property type="match status" value="1"/>
</dbReference>
<evidence type="ECO:0000259" key="3">
    <source>
        <dbReference type="Pfam" id="PF00534"/>
    </source>
</evidence>
<dbReference type="SUPFAM" id="SSF53756">
    <property type="entry name" value="UDP-Glycosyltransferase/glycogen phosphorylase"/>
    <property type="match status" value="1"/>
</dbReference>
<dbReference type="PANTHER" id="PTHR45947:SF3">
    <property type="entry name" value="SULFOQUINOVOSYL TRANSFERASE SQD2"/>
    <property type="match status" value="1"/>
</dbReference>